<dbReference type="SUPFAM" id="SSF51445">
    <property type="entry name" value="(Trans)glycosidases"/>
    <property type="match status" value="1"/>
</dbReference>
<dbReference type="Gene3D" id="3.20.20.80">
    <property type="entry name" value="Glycosidases"/>
    <property type="match status" value="1"/>
</dbReference>
<evidence type="ECO:0000259" key="1">
    <source>
        <dbReference type="Pfam" id="PF16116"/>
    </source>
</evidence>
<dbReference type="Pfam" id="PF16116">
    <property type="entry name" value="DUF4832"/>
    <property type="match status" value="1"/>
</dbReference>
<accession>A0ABX1XXT3</accession>
<gene>
    <name evidence="2" type="ORF">GC098_14420</name>
</gene>
<evidence type="ECO:0000313" key="2">
    <source>
        <dbReference type="EMBL" id="NOU72608.1"/>
    </source>
</evidence>
<dbReference type="Proteomes" id="UP000616779">
    <property type="component" value="Unassembled WGS sequence"/>
</dbReference>
<name>A0ABX1XXT3_9BACL</name>
<feature type="domain" description="DUF4832" evidence="1">
    <location>
        <begin position="245"/>
        <end position="454"/>
    </location>
</feature>
<dbReference type="InterPro" id="IPR032267">
    <property type="entry name" value="DUF4832"/>
</dbReference>
<protein>
    <submittedName>
        <fullName evidence="2">DUF4832 domain-containing protein</fullName>
    </submittedName>
</protein>
<proteinExistence type="predicted"/>
<organism evidence="2 3">
    <name type="scientific">Paenibacillus phytorum</name>
    <dbReference type="NCBI Taxonomy" id="2654977"/>
    <lineage>
        <taxon>Bacteria</taxon>
        <taxon>Bacillati</taxon>
        <taxon>Bacillota</taxon>
        <taxon>Bacilli</taxon>
        <taxon>Bacillales</taxon>
        <taxon>Paenibacillaceae</taxon>
        <taxon>Paenibacillus</taxon>
    </lineage>
</organism>
<comment type="caution">
    <text evidence="2">The sequence shown here is derived from an EMBL/GenBank/DDBJ whole genome shotgun (WGS) entry which is preliminary data.</text>
</comment>
<sequence length="472" mass="53924">MKEVYLMNFRLHRVLIAFSLVLGILCVFGYRKLMATEVIHRVSYFPSETDQVLNNPFMGLVIDARDNEAKQPFRLAYANLTWADLEPEKGRYAFDAIEKKFQFALWKEKGVSLILRVVLDYPSHTPHKDIPDWLFKEIGEKGVQYDSGYGKGFSPDYNNLALIENHERLIQALGNRYNNDSQIAFIELGSVGHWGEWHTNNEGNTPIEFPKEDVSDQYVQHYLHYFDQKRLMMRRPHEIALKHGLGLFNDAFGSHKSTIDGFLQWYTYGYKSWLTQNNQPAMPDFWKLAPGGGEFASGGNYFNDARIEETLLQSKLTHVSWLGPSAPSQEPFGGSLQPNIDRFVKTIGYRFVIAKESHERDIHTGNSLHVKLNMINRGVAPFYFAWPLELSLTDEQGVIVSQMRSTIDIREWLPGERDVTGTLPIPKNLAPGNYKVNAAILNPQTGKPEVDFANDGRRSDGRYSLGSVRVLD</sequence>
<keyword evidence="3" id="KW-1185">Reference proteome</keyword>
<reference evidence="2 3" key="1">
    <citation type="submission" date="2019-10" db="EMBL/GenBank/DDBJ databases">
        <title>Description of Paenibacillus terrestris sp. nov.</title>
        <authorList>
            <person name="Carlier A."/>
            <person name="Qi S."/>
        </authorList>
    </citation>
    <scope>NUCLEOTIDE SEQUENCE [LARGE SCALE GENOMIC DNA]</scope>
    <source>
        <strain evidence="2 3">LMG 31458</strain>
    </source>
</reference>
<dbReference type="EMBL" id="WHOA01000095">
    <property type="protein sequence ID" value="NOU72608.1"/>
    <property type="molecule type" value="Genomic_DNA"/>
</dbReference>
<dbReference type="InterPro" id="IPR017853">
    <property type="entry name" value="GH"/>
</dbReference>
<evidence type="ECO:0000313" key="3">
    <source>
        <dbReference type="Proteomes" id="UP000616779"/>
    </source>
</evidence>